<dbReference type="EMBL" id="PDCK01000045">
    <property type="protein sequence ID" value="PRQ21481.1"/>
    <property type="molecule type" value="Genomic_DNA"/>
</dbReference>
<reference evidence="1 2" key="1">
    <citation type="journal article" date="2018" name="Nat. Genet.">
        <title>The Rosa genome provides new insights in the design of modern roses.</title>
        <authorList>
            <person name="Bendahmane M."/>
        </authorList>
    </citation>
    <scope>NUCLEOTIDE SEQUENCE [LARGE SCALE GENOMIC DNA]</scope>
    <source>
        <strain evidence="2">cv. Old Blush</strain>
    </source>
</reference>
<dbReference type="Gramene" id="PRQ21481">
    <property type="protein sequence ID" value="PRQ21481"/>
    <property type="gene ID" value="RchiOBHm_Chr7g0239681"/>
</dbReference>
<protein>
    <submittedName>
        <fullName evidence="1">Uncharacterized protein</fullName>
    </submittedName>
</protein>
<sequence length="50" mass="5891">MEEFVMLGNGGRFHSAIFHRFLRNTVYSTTSPYVLVDLLASKYFKYIDVR</sequence>
<accession>A0A2P6PHS5</accession>
<keyword evidence="2" id="KW-1185">Reference proteome</keyword>
<gene>
    <name evidence="1" type="ORF">RchiOBHm_Chr7g0239681</name>
</gene>
<dbReference type="AlphaFoldDB" id="A0A2P6PHS5"/>
<evidence type="ECO:0000313" key="1">
    <source>
        <dbReference type="EMBL" id="PRQ21481.1"/>
    </source>
</evidence>
<evidence type="ECO:0000313" key="2">
    <source>
        <dbReference type="Proteomes" id="UP000238479"/>
    </source>
</evidence>
<dbReference type="Proteomes" id="UP000238479">
    <property type="component" value="Chromosome 7"/>
</dbReference>
<dbReference type="STRING" id="74649.A0A2P6PHS5"/>
<proteinExistence type="predicted"/>
<organism evidence="1 2">
    <name type="scientific">Rosa chinensis</name>
    <name type="common">China rose</name>
    <dbReference type="NCBI Taxonomy" id="74649"/>
    <lineage>
        <taxon>Eukaryota</taxon>
        <taxon>Viridiplantae</taxon>
        <taxon>Streptophyta</taxon>
        <taxon>Embryophyta</taxon>
        <taxon>Tracheophyta</taxon>
        <taxon>Spermatophyta</taxon>
        <taxon>Magnoliopsida</taxon>
        <taxon>eudicotyledons</taxon>
        <taxon>Gunneridae</taxon>
        <taxon>Pentapetalae</taxon>
        <taxon>rosids</taxon>
        <taxon>fabids</taxon>
        <taxon>Rosales</taxon>
        <taxon>Rosaceae</taxon>
        <taxon>Rosoideae</taxon>
        <taxon>Rosoideae incertae sedis</taxon>
        <taxon>Rosa</taxon>
    </lineage>
</organism>
<comment type="caution">
    <text evidence="1">The sequence shown here is derived from an EMBL/GenBank/DDBJ whole genome shotgun (WGS) entry which is preliminary data.</text>
</comment>
<name>A0A2P6PHS5_ROSCH</name>